<evidence type="ECO:0008006" key="5">
    <source>
        <dbReference type="Google" id="ProtNLM"/>
    </source>
</evidence>
<dbReference type="AlphaFoldDB" id="A0A1F5FHS2"/>
<comment type="caution">
    <text evidence="3">The sequence shown here is derived from an EMBL/GenBank/DDBJ whole genome shotgun (WGS) entry which is preliminary data.</text>
</comment>
<evidence type="ECO:0000256" key="2">
    <source>
        <dbReference type="SAM" id="SignalP"/>
    </source>
</evidence>
<keyword evidence="2" id="KW-0732">Signal</keyword>
<dbReference type="Proteomes" id="UP000176682">
    <property type="component" value="Unassembled WGS sequence"/>
</dbReference>
<reference evidence="3 4" key="1">
    <citation type="journal article" date="2016" name="Nat. Commun.">
        <title>Thousands of microbial genomes shed light on interconnected biogeochemical processes in an aquifer system.</title>
        <authorList>
            <person name="Anantharaman K."/>
            <person name="Brown C.T."/>
            <person name="Hug L.A."/>
            <person name="Sharon I."/>
            <person name="Castelle C.J."/>
            <person name="Probst A.J."/>
            <person name="Thomas B.C."/>
            <person name="Singh A."/>
            <person name="Wilkins M.J."/>
            <person name="Karaoz U."/>
            <person name="Brodie E.L."/>
            <person name="Williams K.H."/>
            <person name="Hubbard S.S."/>
            <person name="Banfield J.F."/>
        </authorList>
    </citation>
    <scope>NUCLEOTIDE SEQUENCE [LARGE SCALE GENOMIC DNA]</scope>
</reference>
<dbReference type="EMBL" id="MFAM01000025">
    <property type="protein sequence ID" value="OGD79189.1"/>
    <property type="molecule type" value="Genomic_DNA"/>
</dbReference>
<evidence type="ECO:0000313" key="4">
    <source>
        <dbReference type="Proteomes" id="UP000176682"/>
    </source>
</evidence>
<organism evidence="3 4">
    <name type="scientific">Candidatus Collierbacteria bacterium RIFOXYB1_FULL_49_13</name>
    <dbReference type="NCBI Taxonomy" id="1817728"/>
    <lineage>
        <taxon>Bacteria</taxon>
        <taxon>Candidatus Collieribacteriota</taxon>
    </lineage>
</organism>
<feature type="transmembrane region" description="Helical" evidence="1">
    <location>
        <begin position="283"/>
        <end position="302"/>
    </location>
</feature>
<keyword evidence="1" id="KW-0472">Membrane</keyword>
<keyword evidence="1" id="KW-1133">Transmembrane helix</keyword>
<name>A0A1F5FHS2_9BACT</name>
<feature type="signal peptide" evidence="2">
    <location>
        <begin position="1"/>
        <end position="15"/>
    </location>
</feature>
<evidence type="ECO:0000256" key="1">
    <source>
        <dbReference type="SAM" id="Phobius"/>
    </source>
</evidence>
<evidence type="ECO:0000313" key="3">
    <source>
        <dbReference type="EMBL" id="OGD79189.1"/>
    </source>
</evidence>
<gene>
    <name evidence="3" type="ORF">A2368_04100</name>
</gene>
<keyword evidence="1" id="KW-0812">Transmembrane</keyword>
<protein>
    <recommendedName>
        <fullName evidence="5">DUF916 domain-containing protein</fullName>
    </recommendedName>
</protein>
<feature type="chain" id="PRO_5013357395" description="DUF916 domain-containing protein" evidence="2">
    <location>
        <begin position="16"/>
        <end position="315"/>
    </location>
</feature>
<accession>A0A1F5FHS2</accession>
<sequence>MICCLLFLTPTPASAQSFDLSISPPITHILIKPNTSIIQAFNLKNYSDHPLTLIARLVPFSPGNRNGIPELNLDSSPKYLDYFTLANSKIRLNQPFTLAANGSDQLVLQVKFPQNSSLADYYTSLVVSQVSPDLDQLTGTQLSGAVVSNILLTVNLVADPNVNLSLAELRLDSSLFKIGPYQVVDTLSPVTFSAVAKNHSPFLVTTSGNFSLRLRNSTRLTSGYKPVYLLAYSERSLESSESAGFTYHPHPFDLGLASANFSLVQNSASVSETITFIIFPVKILFSLILVATLLTFIIAPLVSKKLNSSLDSIDN</sequence>
<proteinExistence type="predicted"/>